<dbReference type="InterPro" id="IPR012338">
    <property type="entry name" value="Beta-lactam/transpept-like"/>
</dbReference>
<comment type="caution">
    <text evidence="6">The sequence shown here is derived from an EMBL/GenBank/DDBJ whole genome shotgun (WGS) entry which is preliminary data.</text>
</comment>
<evidence type="ECO:0000313" key="7">
    <source>
        <dbReference type="Proteomes" id="UP000295773"/>
    </source>
</evidence>
<name>A0A4R3TL44_9FIRM</name>
<evidence type="ECO:0000259" key="5">
    <source>
        <dbReference type="PROSITE" id="PS51178"/>
    </source>
</evidence>
<protein>
    <submittedName>
        <fullName evidence="6">Stage V sporulation protein D (Sporulation-specific penicillin-binding protein)</fullName>
    </submittedName>
</protein>
<dbReference type="SUPFAM" id="SSF56519">
    <property type="entry name" value="Penicillin binding protein dimerisation domain"/>
    <property type="match status" value="1"/>
</dbReference>
<dbReference type="Proteomes" id="UP000295773">
    <property type="component" value="Unassembled WGS sequence"/>
</dbReference>
<dbReference type="GO" id="GO:0008658">
    <property type="term" value="F:penicillin binding"/>
    <property type="evidence" value="ECO:0007669"/>
    <property type="project" value="InterPro"/>
</dbReference>
<dbReference type="AlphaFoldDB" id="A0A4R3TL44"/>
<dbReference type="PROSITE" id="PS51257">
    <property type="entry name" value="PROKAR_LIPOPROTEIN"/>
    <property type="match status" value="1"/>
</dbReference>
<keyword evidence="3 4" id="KW-0472">Membrane</keyword>
<dbReference type="GO" id="GO:0071555">
    <property type="term" value="P:cell wall organization"/>
    <property type="evidence" value="ECO:0007669"/>
    <property type="project" value="TreeGrafter"/>
</dbReference>
<dbReference type="PROSITE" id="PS51178">
    <property type="entry name" value="PASTA"/>
    <property type="match status" value="1"/>
</dbReference>
<dbReference type="InterPro" id="IPR001460">
    <property type="entry name" value="PCN-bd_Tpept"/>
</dbReference>
<dbReference type="PANTHER" id="PTHR30627">
    <property type="entry name" value="PEPTIDOGLYCAN D,D-TRANSPEPTIDASE"/>
    <property type="match status" value="1"/>
</dbReference>
<dbReference type="SUPFAM" id="SSF56601">
    <property type="entry name" value="beta-lactamase/transpeptidase-like"/>
    <property type="match status" value="1"/>
</dbReference>
<keyword evidence="4" id="KW-0812">Transmembrane</keyword>
<proteinExistence type="inferred from homology"/>
<evidence type="ECO:0000256" key="1">
    <source>
        <dbReference type="ARBA" id="ARBA00004370"/>
    </source>
</evidence>
<dbReference type="GO" id="GO:0005886">
    <property type="term" value="C:plasma membrane"/>
    <property type="evidence" value="ECO:0007669"/>
    <property type="project" value="TreeGrafter"/>
</dbReference>
<evidence type="ECO:0000256" key="2">
    <source>
        <dbReference type="ARBA" id="ARBA00007171"/>
    </source>
</evidence>
<reference evidence="6 7" key="1">
    <citation type="submission" date="2019-03" db="EMBL/GenBank/DDBJ databases">
        <title>Genomic Encyclopedia of Type Strains, Phase IV (KMG-IV): sequencing the most valuable type-strain genomes for metagenomic binning, comparative biology and taxonomic classification.</title>
        <authorList>
            <person name="Goeker M."/>
        </authorList>
    </citation>
    <scope>NUCLEOTIDE SEQUENCE [LARGE SCALE GENOMIC DNA]</scope>
    <source>
        <strain evidence="6 7">DSM 29481</strain>
    </source>
</reference>
<comment type="similarity">
    <text evidence="2">Belongs to the transpeptidase family.</text>
</comment>
<dbReference type="InterPro" id="IPR036138">
    <property type="entry name" value="PBP_dimer_sf"/>
</dbReference>
<dbReference type="Gene3D" id="3.30.450.330">
    <property type="match status" value="1"/>
</dbReference>
<evidence type="ECO:0000256" key="4">
    <source>
        <dbReference type="SAM" id="Phobius"/>
    </source>
</evidence>
<dbReference type="Gene3D" id="3.90.1310.10">
    <property type="entry name" value="Penicillin-binding protein 2a (Domain 2)"/>
    <property type="match status" value="1"/>
</dbReference>
<dbReference type="EMBL" id="SMBP01000002">
    <property type="protein sequence ID" value="TCU63009.1"/>
    <property type="molecule type" value="Genomic_DNA"/>
</dbReference>
<dbReference type="InterPro" id="IPR050515">
    <property type="entry name" value="Beta-lactam/transpept"/>
</dbReference>
<dbReference type="Pfam" id="PF03717">
    <property type="entry name" value="PBP_dimer"/>
    <property type="match status" value="1"/>
</dbReference>
<feature type="transmembrane region" description="Helical" evidence="4">
    <location>
        <begin position="12"/>
        <end position="30"/>
    </location>
</feature>
<dbReference type="RefSeq" id="WP_008979410.1">
    <property type="nucleotide sequence ID" value="NZ_DBGDHU010000013.1"/>
</dbReference>
<evidence type="ECO:0000256" key="3">
    <source>
        <dbReference type="ARBA" id="ARBA00023136"/>
    </source>
</evidence>
<keyword evidence="7" id="KW-1185">Reference proteome</keyword>
<dbReference type="Gene3D" id="3.40.710.10">
    <property type="entry name" value="DD-peptidase/beta-lactamase superfamily"/>
    <property type="match status" value="1"/>
</dbReference>
<sequence length="639" mass="70908">MIRGKVKTRISIIFLCAVVIFGCILGKLGYEQIFHHTDIMEKALDLWERDFTVAGLRGSILDKQGKVLAHDIPSTSVMVVPAQIKHPDETAKQLAQVLNADEKTIKTKITKHVSTQKIQPEGRLISDEKARKLEAMDLEGVYLVQDSLRNYPNNNYLAQVLGFTGIDNQGLAGLELQYNDILSAKSGGLNIPFDAKGHKVELYQETYEAPGRGMDVQLTIDAKIQDIVEREMNNLMKRYHPKSALALAMNPQTGEVLAMVSKPDFDPNHYKDYSSDVYNRNLPIWKSYEPGSTFKSVIFASGLELKLYDMFKDTYDDKGYEMVGGARIKSWKAGGHGHQTFLQVLENSSNPGFVEISRRMGLDREYEYVTKFGFGQKTGIDLPGESKGIMFKKEVMGELEQATVAFGQGLSVTPIQLVTAFSAVVNGGTLYTPYITKSINDPITHDPILEFKPTKKRQVISEETSKLMRYALESVVANGGGKPAYMEGYKIGGKTGTAQIAENGVYSTSNYILSFLSAAPIDDPQIVLYIAADSPQNDILYGGTVIAPIAKSCYEDILPYLKVEKAEKQIPKKLIWPETENIKVKNFVGKKKKDVQQEGVTFTFLGEGDTVLEQMPVDGTTLPAEGGEVWIYLGDDKVK</sequence>
<dbReference type="PANTHER" id="PTHR30627:SF1">
    <property type="entry name" value="PEPTIDOGLYCAN D,D-TRANSPEPTIDASE FTSI"/>
    <property type="match status" value="1"/>
</dbReference>
<feature type="domain" description="PASTA" evidence="5">
    <location>
        <begin position="578"/>
        <end position="635"/>
    </location>
</feature>
<accession>A0A4R3TL44</accession>
<dbReference type="Pfam" id="PF00905">
    <property type="entry name" value="Transpeptidase"/>
    <property type="match status" value="1"/>
</dbReference>
<comment type="subcellular location">
    <subcellularLocation>
        <location evidence="1">Membrane</location>
    </subcellularLocation>
</comment>
<dbReference type="InterPro" id="IPR005311">
    <property type="entry name" value="PBP_dimer"/>
</dbReference>
<keyword evidence="4" id="KW-1133">Transmembrane helix</keyword>
<gene>
    <name evidence="6" type="ORF">EDD61_1028</name>
</gene>
<dbReference type="InterPro" id="IPR005543">
    <property type="entry name" value="PASTA_dom"/>
</dbReference>
<evidence type="ECO:0000313" key="6">
    <source>
        <dbReference type="EMBL" id="TCU63009.1"/>
    </source>
</evidence>
<organism evidence="6 7">
    <name type="scientific">Longicatena caecimuris</name>
    <dbReference type="NCBI Taxonomy" id="1796635"/>
    <lineage>
        <taxon>Bacteria</taxon>
        <taxon>Bacillati</taxon>
        <taxon>Bacillota</taxon>
        <taxon>Erysipelotrichia</taxon>
        <taxon>Erysipelotrichales</taxon>
        <taxon>Erysipelotrichaceae</taxon>
        <taxon>Longicatena</taxon>
    </lineage>
</organism>